<dbReference type="Proteomes" id="UP000791440">
    <property type="component" value="Unassembled WGS sequence"/>
</dbReference>
<dbReference type="EMBL" id="JH668310">
    <property type="protein sequence ID" value="KAG6444316.1"/>
    <property type="molecule type" value="Genomic_DNA"/>
</dbReference>
<reference evidence="18" key="1">
    <citation type="journal article" date="2016" name="Insect Biochem. Mol. Biol.">
        <title>Multifaceted biological insights from a draft genome sequence of the tobacco hornworm moth, Manduca sexta.</title>
        <authorList>
            <person name="Kanost M.R."/>
            <person name="Arrese E.L."/>
            <person name="Cao X."/>
            <person name="Chen Y.R."/>
            <person name="Chellapilla S."/>
            <person name="Goldsmith M.R."/>
            <person name="Grosse-Wilde E."/>
            <person name="Heckel D.G."/>
            <person name="Herndon N."/>
            <person name="Jiang H."/>
            <person name="Papanicolaou A."/>
            <person name="Qu J."/>
            <person name="Soulages J.L."/>
            <person name="Vogel H."/>
            <person name="Walters J."/>
            <person name="Waterhouse R.M."/>
            <person name="Ahn S.J."/>
            <person name="Almeida F.C."/>
            <person name="An C."/>
            <person name="Aqrawi P."/>
            <person name="Bretschneider A."/>
            <person name="Bryant W.B."/>
            <person name="Bucks S."/>
            <person name="Chao H."/>
            <person name="Chevignon G."/>
            <person name="Christen J.M."/>
            <person name="Clarke D.F."/>
            <person name="Dittmer N.T."/>
            <person name="Ferguson L.C.F."/>
            <person name="Garavelou S."/>
            <person name="Gordon K.H.J."/>
            <person name="Gunaratna R.T."/>
            <person name="Han Y."/>
            <person name="Hauser F."/>
            <person name="He Y."/>
            <person name="Heidel-Fischer H."/>
            <person name="Hirsh A."/>
            <person name="Hu Y."/>
            <person name="Jiang H."/>
            <person name="Kalra D."/>
            <person name="Klinner C."/>
            <person name="Konig C."/>
            <person name="Kovar C."/>
            <person name="Kroll A.R."/>
            <person name="Kuwar S.S."/>
            <person name="Lee S.L."/>
            <person name="Lehman R."/>
            <person name="Li K."/>
            <person name="Li Z."/>
            <person name="Liang H."/>
            <person name="Lovelace S."/>
            <person name="Lu Z."/>
            <person name="Mansfield J.H."/>
            <person name="McCulloch K.J."/>
            <person name="Mathew T."/>
            <person name="Morton B."/>
            <person name="Muzny D.M."/>
            <person name="Neunemann D."/>
            <person name="Ongeri F."/>
            <person name="Pauchet Y."/>
            <person name="Pu L.L."/>
            <person name="Pyrousis I."/>
            <person name="Rao X.J."/>
            <person name="Redding A."/>
            <person name="Roesel C."/>
            <person name="Sanchez-Gracia A."/>
            <person name="Schaack S."/>
            <person name="Shukla A."/>
            <person name="Tetreau G."/>
            <person name="Wang Y."/>
            <person name="Xiong G.H."/>
            <person name="Traut W."/>
            <person name="Walsh T.K."/>
            <person name="Worley K.C."/>
            <person name="Wu D."/>
            <person name="Wu W."/>
            <person name="Wu Y.Q."/>
            <person name="Zhang X."/>
            <person name="Zou Z."/>
            <person name="Zucker H."/>
            <person name="Briscoe A.D."/>
            <person name="Burmester T."/>
            <person name="Clem R.J."/>
            <person name="Feyereisen R."/>
            <person name="Grimmelikhuijzen C.J.P."/>
            <person name="Hamodrakas S.J."/>
            <person name="Hansson B.S."/>
            <person name="Huguet E."/>
            <person name="Jermiin L.S."/>
            <person name="Lan Q."/>
            <person name="Lehman H.K."/>
            <person name="Lorenzen M."/>
            <person name="Merzendorfer H."/>
            <person name="Michalopoulos I."/>
            <person name="Morton D.B."/>
            <person name="Muthukrishnan S."/>
            <person name="Oakeshott J.G."/>
            <person name="Palmer W."/>
            <person name="Park Y."/>
            <person name="Passarelli A.L."/>
            <person name="Rozas J."/>
            <person name="Schwartz L.M."/>
            <person name="Smith W."/>
            <person name="Southgate A."/>
            <person name="Vilcinskas A."/>
            <person name="Vogt R."/>
            <person name="Wang P."/>
            <person name="Werren J."/>
            <person name="Yu X.Q."/>
            <person name="Zhou J.J."/>
            <person name="Brown S.J."/>
            <person name="Scherer S.E."/>
            <person name="Richards S."/>
            <person name="Blissard G.W."/>
        </authorList>
    </citation>
    <scope>NUCLEOTIDE SEQUENCE</scope>
</reference>
<evidence type="ECO:0000256" key="1">
    <source>
        <dbReference type="ARBA" id="ARBA00000923"/>
    </source>
</evidence>
<comment type="catalytic activity">
    <reaction evidence="15">
        <text>13-(9Z-hexadecenoyloxy)-octadecanoate + H2O = 13-hydroxy-octadecanoate + (9Z)-hexadecenoate + H(+)</text>
        <dbReference type="Rhea" id="RHEA:52076"/>
        <dbReference type="ChEBI" id="CHEBI:15377"/>
        <dbReference type="ChEBI" id="CHEBI:15378"/>
        <dbReference type="ChEBI" id="CHEBI:32372"/>
        <dbReference type="ChEBI" id="CHEBI:136304"/>
        <dbReference type="ChEBI" id="CHEBI:136315"/>
    </reaction>
    <physiologicalReaction direction="left-to-right" evidence="15">
        <dbReference type="Rhea" id="RHEA:52077"/>
    </physiologicalReaction>
</comment>
<comment type="caution">
    <text evidence="18">The sequence shown here is derived from an EMBL/GenBank/DDBJ whole genome shotgun (WGS) entry which is preliminary data.</text>
</comment>
<evidence type="ECO:0000256" key="7">
    <source>
        <dbReference type="ARBA" id="ARBA00047368"/>
    </source>
</evidence>
<dbReference type="PANTHER" id="PTHR10989">
    <property type="entry name" value="ANDROGEN-INDUCED PROTEIN 1-RELATED"/>
    <property type="match status" value="1"/>
</dbReference>
<gene>
    <name evidence="18" type="ORF">O3G_MSEX003365</name>
</gene>
<dbReference type="InterPro" id="IPR006838">
    <property type="entry name" value="ADTRP_AIG1"/>
</dbReference>
<comment type="catalytic activity">
    <reaction evidence="7">
        <text>12-hexadecanoyloxy-octadecanoate + H2O = 12-hydroxyoctadecanoate + hexadecanoate + H(+)</text>
        <dbReference type="Rhea" id="RHEA:52056"/>
        <dbReference type="ChEBI" id="CHEBI:7896"/>
        <dbReference type="ChEBI" id="CHEBI:15377"/>
        <dbReference type="ChEBI" id="CHEBI:15378"/>
        <dbReference type="ChEBI" id="CHEBI:83677"/>
        <dbReference type="ChEBI" id="CHEBI:84201"/>
    </reaction>
    <physiologicalReaction direction="left-to-right" evidence="7">
        <dbReference type="Rhea" id="RHEA:52057"/>
    </physiologicalReaction>
</comment>
<protein>
    <recommendedName>
        <fullName evidence="20">Androgen-dependent TFPI-regulating protein-like</fullName>
    </recommendedName>
</protein>
<comment type="catalytic activity">
    <reaction evidence="12">
        <text>9-(9Z-octadecenoyloxy)-octadecanoate + H2O = 9-hydroxy-octadecanoate + (9Z)-octadecenoate + H(+)</text>
        <dbReference type="Rhea" id="RHEA:52048"/>
        <dbReference type="ChEBI" id="CHEBI:15377"/>
        <dbReference type="ChEBI" id="CHEBI:15378"/>
        <dbReference type="ChEBI" id="CHEBI:30823"/>
        <dbReference type="ChEBI" id="CHEBI:136282"/>
        <dbReference type="ChEBI" id="CHEBI:136286"/>
    </reaction>
    <physiologicalReaction direction="left-to-right" evidence="12">
        <dbReference type="Rhea" id="RHEA:52049"/>
    </physiologicalReaction>
</comment>
<evidence type="ECO:0000256" key="17">
    <source>
        <dbReference type="SAM" id="Phobius"/>
    </source>
</evidence>
<comment type="catalytic activity">
    <reaction evidence="8">
        <text>13-octadecanoyloxy-octadecanoate + H2O = 13-hydroxy-octadecanoate + octadecanoate + H(+)</text>
        <dbReference type="Rhea" id="RHEA:52084"/>
        <dbReference type="ChEBI" id="CHEBI:15377"/>
        <dbReference type="ChEBI" id="CHEBI:15378"/>
        <dbReference type="ChEBI" id="CHEBI:25629"/>
        <dbReference type="ChEBI" id="CHEBI:136304"/>
        <dbReference type="ChEBI" id="CHEBI:136335"/>
    </reaction>
    <physiologicalReaction direction="left-to-right" evidence="8">
        <dbReference type="Rhea" id="RHEA:52085"/>
    </physiologicalReaction>
</comment>
<evidence type="ECO:0000313" key="19">
    <source>
        <dbReference type="Proteomes" id="UP000791440"/>
    </source>
</evidence>
<evidence type="ECO:0000256" key="8">
    <source>
        <dbReference type="ARBA" id="ARBA00047427"/>
    </source>
</evidence>
<accession>A0A921YR72</accession>
<dbReference type="GO" id="GO:0016020">
    <property type="term" value="C:membrane"/>
    <property type="evidence" value="ECO:0007669"/>
    <property type="project" value="InterPro"/>
</dbReference>
<feature type="transmembrane region" description="Helical" evidence="17">
    <location>
        <begin position="65"/>
        <end position="89"/>
    </location>
</feature>
<evidence type="ECO:0000256" key="15">
    <source>
        <dbReference type="ARBA" id="ARBA00049322"/>
    </source>
</evidence>
<evidence type="ECO:0000256" key="2">
    <source>
        <dbReference type="ARBA" id="ARBA00004127"/>
    </source>
</evidence>
<feature type="transmembrane region" description="Helical" evidence="17">
    <location>
        <begin position="23"/>
        <end position="45"/>
    </location>
</feature>
<comment type="similarity">
    <text evidence="3">Belongs to the AIG1 family.</text>
</comment>
<evidence type="ECO:0000256" key="12">
    <source>
        <dbReference type="ARBA" id="ARBA00048800"/>
    </source>
</evidence>
<comment type="catalytic activity">
    <reaction evidence="1">
        <text>9-(9Z-hexadecenoyloxy)-octadecanoate + H2O = (9Z)-hexadecenoate + 9-hydroxy-octadecanoate + H(+)</text>
        <dbReference type="Rhea" id="RHEA:52068"/>
        <dbReference type="ChEBI" id="CHEBI:15377"/>
        <dbReference type="ChEBI" id="CHEBI:15378"/>
        <dbReference type="ChEBI" id="CHEBI:32372"/>
        <dbReference type="ChEBI" id="CHEBI:136286"/>
        <dbReference type="ChEBI" id="CHEBI:136309"/>
    </reaction>
    <physiologicalReaction direction="left-to-right" evidence="1">
        <dbReference type="Rhea" id="RHEA:52069"/>
    </physiologicalReaction>
</comment>
<evidence type="ECO:0000256" key="4">
    <source>
        <dbReference type="ARBA" id="ARBA00022692"/>
    </source>
</evidence>
<evidence type="ECO:0000256" key="11">
    <source>
        <dbReference type="ARBA" id="ARBA00048701"/>
    </source>
</evidence>
<evidence type="ECO:0000256" key="13">
    <source>
        <dbReference type="ARBA" id="ARBA00049221"/>
    </source>
</evidence>
<dbReference type="PANTHER" id="PTHR10989:SF16">
    <property type="entry name" value="AT02829P-RELATED"/>
    <property type="match status" value="1"/>
</dbReference>
<keyword evidence="4 17" id="KW-0812">Transmembrane</keyword>
<evidence type="ECO:0008006" key="20">
    <source>
        <dbReference type="Google" id="ProtNLM"/>
    </source>
</evidence>
<organism evidence="18 19">
    <name type="scientific">Manduca sexta</name>
    <name type="common">Tobacco hawkmoth</name>
    <name type="synonym">Tobacco hornworm</name>
    <dbReference type="NCBI Taxonomy" id="7130"/>
    <lineage>
        <taxon>Eukaryota</taxon>
        <taxon>Metazoa</taxon>
        <taxon>Ecdysozoa</taxon>
        <taxon>Arthropoda</taxon>
        <taxon>Hexapoda</taxon>
        <taxon>Insecta</taxon>
        <taxon>Pterygota</taxon>
        <taxon>Neoptera</taxon>
        <taxon>Endopterygota</taxon>
        <taxon>Lepidoptera</taxon>
        <taxon>Glossata</taxon>
        <taxon>Ditrysia</taxon>
        <taxon>Bombycoidea</taxon>
        <taxon>Sphingidae</taxon>
        <taxon>Sphinginae</taxon>
        <taxon>Sphingini</taxon>
        <taxon>Manduca</taxon>
    </lineage>
</organism>
<feature type="transmembrane region" description="Helical" evidence="17">
    <location>
        <begin position="149"/>
        <end position="169"/>
    </location>
</feature>
<evidence type="ECO:0000256" key="5">
    <source>
        <dbReference type="ARBA" id="ARBA00022989"/>
    </source>
</evidence>
<dbReference type="GO" id="GO:0012505">
    <property type="term" value="C:endomembrane system"/>
    <property type="evidence" value="ECO:0007669"/>
    <property type="project" value="UniProtKB-SubCell"/>
</dbReference>
<comment type="subcellular location">
    <subcellularLocation>
        <location evidence="2">Endomembrane system</location>
        <topology evidence="2">Multi-pass membrane protein</topology>
    </subcellularLocation>
</comment>
<feature type="transmembrane region" description="Helical" evidence="17">
    <location>
        <begin position="214"/>
        <end position="235"/>
    </location>
</feature>
<comment type="catalytic activity">
    <reaction evidence="9">
        <text>9-hexadecanoyloxy-octadecanoate + H2O = 9-hydroxy-octadecanoate + hexadecanoate + H(+)</text>
        <dbReference type="Rhea" id="RHEA:52052"/>
        <dbReference type="ChEBI" id="CHEBI:7896"/>
        <dbReference type="ChEBI" id="CHEBI:15377"/>
        <dbReference type="ChEBI" id="CHEBI:15378"/>
        <dbReference type="ChEBI" id="CHEBI:83670"/>
        <dbReference type="ChEBI" id="CHEBI:136286"/>
    </reaction>
    <physiologicalReaction direction="left-to-right" evidence="9">
        <dbReference type="Rhea" id="RHEA:52053"/>
    </physiologicalReaction>
</comment>
<keyword evidence="19" id="KW-1185">Reference proteome</keyword>
<reference evidence="18" key="2">
    <citation type="submission" date="2020-12" db="EMBL/GenBank/DDBJ databases">
        <authorList>
            <person name="Kanost M."/>
        </authorList>
    </citation>
    <scope>NUCLEOTIDE SEQUENCE</scope>
</reference>
<sequence>MCEFVINVPTECKKSRTLLFIRLFFHILCVIVFYSVLLYGAYMALSISEDLLKDPMIRDVRNFTALFLTNWNFCFQTVFLTLSLTYDVLEWLDRHETELAKKLKYYRDVLFCGLVLPMTMFISTMFWTVFLIDRELVFPEVYDKIVPWWFNHCVHTNIAIVVLLETLIQSRRYPTNLKLEVIINGTVGVLYAIVYYSIYFFAHRWLYGVFGIMTWWQVCLYQILIWGSCFVFYFIQFPINRLFHREEDSMTKEEVTEQKNGISEVKTVIPEVKLNGEEKPADPDSMPFSNKSWSLKYRSMRSQIENSSL</sequence>
<comment type="catalytic activity">
    <reaction evidence="14">
        <text>13-(9Z-octadecenoyloxy)-octadecanoate + H2O = 13-hydroxy-octadecanoate + (9Z)-octadecenoate + H(+)</text>
        <dbReference type="Rhea" id="RHEA:52064"/>
        <dbReference type="ChEBI" id="CHEBI:15377"/>
        <dbReference type="ChEBI" id="CHEBI:15378"/>
        <dbReference type="ChEBI" id="CHEBI:30823"/>
        <dbReference type="ChEBI" id="CHEBI:136303"/>
        <dbReference type="ChEBI" id="CHEBI:136304"/>
    </reaction>
    <physiologicalReaction direction="left-to-right" evidence="14">
        <dbReference type="Rhea" id="RHEA:52065"/>
    </physiologicalReaction>
</comment>
<name>A0A921YR72_MANSE</name>
<evidence type="ECO:0000256" key="6">
    <source>
        <dbReference type="ARBA" id="ARBA00023136"/>
    </source>
</evidence>
<evidence type="ECO:0000256" key="3">
    <source>
        <dbReference type="ARBA" id="ARBA00009300"/>
    </source>
</evidence>
<comment type="catalytic activity">
    <reaction evidence="10">
        <text>12-octadecanoyloxy-octadecanoate + H2O = 12-hydroxyoctadecanoate + octadecanoate + H(+)</text>
        <dbReference type="Rhea" id="RHEA:52080"/>
        <dbReference type="ChEBI" id="CHEBI:15377"/>
        <dbReference type="ChEBI" id="CHEBI:15378"/>
        <dbReference type="ChEBI" id="CHEBI:25629"/>
        <dbReference type="ChEBI" id="CHEBI:84201"/>
        <dbReference type="ChEBI" id="CHEBI:136330"/>
    </reaction>
    <physiologicalReaction direction="left-to-right" evidence="10">
        <dbReference type="Rhea" id="RHEA:52081"/>
    </physiologicalReaction>
</comment>
<evidence type="ECO:0000256" key="9">
    <source>
        <dbReference type="ARBA" id="ARBA00047863"/>
    </source>
</evidence>
<dbReference type="AlphaFoldDB" id="A0A921YR72"/>
<proteinExistence type="inferred from homology"/>
<feature type="transmembrane region" description="Helical" evidence="17">
    <location>
        <begin position="181"/>
        <end position="202"/>
    </location>
</feature>
<comment type="catalytic activity">
    <reaction evidence="13">
        <text>9-octadecanoyloxy-octadecanoate + H2O = 9-hydroxy-octadecanoate + octadecanoate + H(+)</text>
        <dbReference type="Rhea" id="RHEA:52096"/>
        <dbReference type="ChEBI" id="CHEBI:15377"/>
        <dbReference type="ChEBI" id="CHEBI:15378"/>
        <dbReference type="ChEBI" id="CHEBI:25629"/>
        <dbReference type="ChEBI" id="CHEBI:136286"/>
        <dbReference type="ChEBI" id="CHEBI:136373"/>
    </reaction>
    <physiologicalReaction direction="left-to-right" evidence="13">
        <dbReference type="Rhea" id="RHEA:52097"/>
    </physiologicalReaction>
</comment>
<feature type="transmembrane region" description="Helical" evidence="17">
    <location>
        <begin position="109"/>
        <end position="129"/>
    </location>
</feature>
<comment type="catalytic activity">
    <reaction evidence="16">
        <text>12-(9Z-hexadecenoyloxy)-octadecanoate + H2O = 12-hydroxyoctadecanoate + (9Z)-hexadecenoate + H(+)</text>
        <dbReference type="Rhea" id="RHEA:52072"/>
        <dbReference type="ChEBI" id="CHEBI:15377"/>
        <dbReference type="ChEBI" id="CHEBI:15378"/>
        <dbReference type="ChEBI" id="CHEBI:32372"/>
        <dbReference type="ChEBI" id="CHEBI:84201"/>
        <dbReference type="ChEBI" id="CHEBI:136312"/>
    </reaction>
    <physiologicalReaction direction="left-to-right" evidence="16">
        <dbReference type="Rhea" id="RHEA:52073"/>
    </physiologicalReaction>
</comment>
<dbReference type="Pfam" id="PF04750">
    <property type="entry name" value="Far-17a_AIG1"/>
    <property type="match status" value="1"/>
</dbReference>
<keyword evidence="6 17" id="KW-0472">Membrane</keyword>
<evidence type="ECO:0000256" key="16">
    <source>
        <dbReference type="ARBA" id="ARBA00049428"/>
    </source>
</evidence>
<evidence type="ECO:0000313" key="18">
    <source>
        <dbReference type="EMBL" id="KAG6444316.1"/>
    </source>
</evidence>
<evidence type="ECO:0000256" key="14">
    <source>
        <dbReference type="ARBA" id="ARBA00049296"/>
    </source>
</evidence>
<keyword evidence="5 17" id="KW-1133">Transmembrane helix</keyword>
<evidence type="ECO:0000256" key="10">
    <source>
        <dbReference type="ARBA" id="ARBA00048680"/>
    </source>
</evidence>
<comment type="catalytic activity">
    <reaction evidence="11">
        <text>12-(9Z-octadecenoyloxy)-octadecanoate + H2O = 12-hydroxyoctadecanoate + (9Z)-octadecenoate + H(+)</text>
        <dbReference type="Rhea" id="RHEA:52060"/>
        <dbReference type="ChEBI" id="CHEBI:15377"/>
        <dbReference type="ChEBI" id="CHEBI:15378"/>
        <dbReference type="ChEBI" id="CHEBI:30823"/>
        <dbReference type="ChEBI" id="CHEBI:84201"/>
        <dbReference type="ChEBI" id="CHEBI:136302"/>
    </reaction>
    <physiologicalReaction direction="left-to-right" evidence="11">
        <dbReference type="Rhea" id="RHEA:52061"/>
    </physiologicalReaction>
</comment>